<evidence type="ECO:0000256" key="1">
    <source>
        <dbReference type="SAM" id="MobiDB-lite"/>
    </source>
</evidence>
<sequence>MDAVLLPAVGELTAALAQVGGTDFLTTDSLVLPAETTAHYPAIREMILDHLKLQGSRLGDPVMGARAIIGRVLAGEGPLRQLLGSDAHSYAVAKVEALRANVEATALSAPATDFPRGLITAGGPAGDVPATTGPLTARRVRRPGRAPRGTAARSWRRPG</sequence>
<evidence type="ECO:0000313" key="2">
    <source>
        <dbReference type="EMBL" id="GIH34277.1"/>
    </source>
</evidence>
<keyword evidence="3" id="KW-1185">Reference proteome</keyword>
<dbReference type="Proteomes" id="UP000651728">
    <property type="component" value="Unassembled WGS sequence"/>
</dbReference>
<gene>
    <name evidence="2" type="ORF">Mam01_44410</name>
</gene>
<comment type="caution">
    <text evidence="2">The sequence shown here is derived from an EMBL/GenBank/DDBJ whole genome shotgun (WGS) entry which is preliminary data.</text>
</comment>
<name>A0ABQ4FHJ0_9ACTN</name>
<dbReference type="EMBL" id="BOOB01000034">
    <property type="protein sequence ID" value="GIH34277.1"/>
    <property type="molecule type" value="Genomic_DNA"/>
</dbReference>
<feature type="region of interest" description="Disordered" evidence="1">
    <location>
        <begin position="122"/>
        <end position="159"/>
    </location>
</feature>
<protein>
    <submittedName>
        <fullName evidence="2">Uncharacterized protein</fullName>
    </submittedName>
</protein>
<evidence type="ECO:0000313" key="3">
    <source>
        <dbReference type="Proteomes" id="UP000651728"/>
    </source>
</evidence>
<proteinExistence type="predicted"/>
<accession>A0ABQ4FHJ0</accession>
<organism evidence="2 3">
    <name type="scientific">Microbispora amethystogenes</name>
    <dbReference type="NCBI Taxonomy" id="1427754"/>
    <lineage>
        <taxon>Bacteria</taxon>
        <taxon>Bacillati</taxon>
        <taxon>Actinomycetota</taxon>
        <taxon>Actinomycetes</taxon>
        <taxon>Streptosporangiales</taxon>
        <taxon>Streptosporangiaceae</taxon>
        <taxon>Microbispora</taxon>
    </lineage>
</organism>
<reference evidence="2 3" key="1">
    <citation type="submission" date="2021-01" db="EMBL/GenBank/DDBJ databases">
        <title>Whole genome shotgun sequence of Microbispora amethystogenes NBRC 101907.</title>
        <authorList>
            <person name="Komaki H."/>
            <person name="Tamura T."/>
        </authorList>
    </citation>
    <scope>NUCLEOTIDE SEQUENCE [LARGE SCALE GENOMIC DNA]</scope>
    <source>
        <strain evidence="2 3">NBRC 101907</strain>
    </source>
</reference>